<gene>
    <name evidence="1" type="ORF">NCTC12735_00984</name>
</gene>
<proteinExistence type="predicted"/>
<geneLocation type="plasmid" evidence="1 2">
    <name>13</name>
</geneLocation>
<dbReference type="KEGG" id="ladl:NCTC12735_00984"/>
<reference evidence="1 2" key="1">
    <citation type="submission" date="2018-12" db="EMBL/GenBank/DDBJ databases">
        <authorList>
            <consortium name="Pathogen Informatics"/>
        </authorList>
    </citation>
    <scope>NUCLEOTIDE SEQUENCE [LARGE SCALE GENOMIC DNA]</scope>
    <source>
        <strain evidence="1 2">NCTC12735</strain>
        <plasmid evidence="2">13</plasmid>
    </source>
</reference>
<accession>A0A3S4Y934</accession>
<protein>
    <submittedName>
        <fullName evidence="1">Uncharacterized protein</fullName>
    </submittedName>
</protein>
<dbReference type="Proteomes" id="UP000281170">
    <property type="component" value="Plasmid 13"/>
</dbReference>
<keyword evidence="1" id="KW-0614">Plasmid</keyword>
<name>A0A3S4Y934_9GAMM</name>
<dbReference type="EMBL" id="LR134422">
    <property type="protein sequence ID" value="VEH85357.1"/>
    <property type="molecule type" value="Genomic_DNA"/>
</dbReference>
<evidence type="ECO:0000313" key="2">
    <source>
        <dbReference type="Proteomes" id="UP000281170"/>
    </source>
</evidence>
<sequence>MANVSKSITEDFLKNFVNWYISLDNINAANQSILDLLGKLSLASIYHYIHPATGEKSI</sequence>
<dbReference type="AlphaFoldDB" id="A0A3S4Y934"/>
<organism evidence="1 2">
    <name type="scientific">Legionella adelaidensis</name>
    <dbReference type="NCBI Taxonomy" id="45056"/>
    <lineage>
        <taxon>Bacteria</taxon>
        <taxon>Pseudomonadati</taxon>
        <taxon>Pseudomonadota</taxon>
        <taxon>Gammaproteobacteria</taxon>
        <taxon>Legionellales</taxon>
        <taxon>Legionellaceae</taxon>
        <taxon>Legionella</taxon>
    </lineage>
</organism>
<evidence type="ECO:0000313" key="1">
    <source>
        <dbReference type="EMBL" id="VEH85357.1"/>
    </source>
</evidence>